<dbReference type="EMBL" id="JBHSLI010000015">
    <property type="protein sequence ID" value="MFC5295773.1"/>
    <property type="molecule type" value="Genomic_DNA"/>
</dbReference>
<evidence type="ECO:0008006" key="3">
    <source>
        <dbReference type="Google" id="ProtNLM"/>
    </source>
</evidence>
<comment type="caution">
    <text evidence="1">The sequence shown here is derived from an EMBL/GenBank/DDBJ whole genome shotgun (WGS) entry which is preliminary data.</text>
</comment>
<dbReference type="Proteomes" id="UP001595976">
    <property type="component" value="Unassembled WGS sequence"/>
</dbReference>
<reference evidence="2" key="1">
    <citation type="journal article" date="2019" name="Int. J. Syst. Evol. Microbiol.">
        <title>The Global Catalogue of Microorganisms (GCM) 10K type strain sequencing project: providing services to taxonomists for standard genome sequencing and annotation.</title>
        <authorList>
            <consortium name="The Broad Institute Genomics Platform"/>
            <consortium name="The Broad Institute Genome Sequencing Center for Infectious Disease"/>
            <person name="Wu L."/>
            <person name="Ma J."/>
        </authorList>
    </citation>
    <scope>NUCLEOTIDE SEQUENCE [LARGE SCALE GENOMIC DNA]</scope>
    <source>
        <strain evidence="2">CGMCC 1.15643</strain>
    </source>
</reference>
<evidence type="ECO:0000313" key="1">
    <source>
        <dbReference type="EMBL" id="MFC5295773.1"/>
    </source>
</evidence>
<sequence>MPRTMIIDENSLPYAEAESLSGIGVDLRIVPKAGHSMAWENPGGLAEAIAGRG</sequence>
<organism evidence="1 2">
    <name type="scientific">Bosea minatitlanensis</name>
    <dbReference type="NCBI Taxonomy" id="128782"/>
    <lineage>
        <taxon>Bacteria</taxon>
        <taxon>Pseudomonadati</taxon>
        <taxon>Pseudomonadota</taxon>
        <taxon>Alphaproteobacteria</taxon>
        <taxon>Hyphomicrobiales</taxon>
        <taxon>Boseaceae</taxon>
        <taxon>Bosea</taxon>
    </lineage>
</organism>
<dbReference type="RefSeq" id="WP_260349631.1">
    <property type="nucleotide sequence ID" value="NZ_JAOAOS010000023.1"/>
</dbReference>
<proteinExistence type="predicted"/>
<gene>
    <name evidence="1" type="ORF">ACFPK2_22525</name>
</gene>
<keyword evidence="2" id="KW-1185">Reference proteome</keyword>
<evidence type="ECO:0000313" key="2">
    <source>
        <dbReference type="Proteomes" id="UP001595976"/>
    </source>
</evidence>
<name>A0ABW0FA20_9HYPH</name>
<accession>A0ABW0FA20</accession>
<protein>
    <recommendedName>
        <fullName evidence="3">Alpha/beta hydrolase</fullName>
    </recommendedName>
</protein>